<dbReference type="Proteomes" id="UP000184278">
    <property type="component" value="Unassembled WGS sequence"/>
</dbReference>
<dbReference type="EMBL" id="FQXK01000010">
    <property type="protein sequence ID" value="SHI05094.1"/>
    <property type="molecule type" value="Genomic_DNA"/>
</dbReference>
<reference evidence="6" key="1">
    <citation type="submission" date="2016-11" db="EMBL/GenBank/DDBJ databases">
        <authorList>
            <person name="Varghese N."/>
            <person name="Submissions S."/>
        </authorList>
    </citation>
    <scope>NUCLEOTIDE SEQUENCE [LARGE SCALE GENOMIC DNA]</scope>
    <source>
        <strain evidence="6">DSM 3071</strain>
    </source>
</reference>
<dbReference type="STRING" id="1121131.SAMN02745229_01421"/>
<organism evidence="5 6">
    <name type="scientific">Butyrivibrio fibrisolvens DSM 3071</name>
    <dbReference type="NCBI Taxonomy" id="1121131"/>
    <lineage>
        <taxon>Bacteria</taxon>
        <taxon>Bacillati</taxon>
        <taxon>Bacillota</taxon>
        <taxon>Clostridia</taxon>
        <taxon>Lachnospirales</taxon>
        <taxon>Lachnospiraceae</taxon>
        <taxon>Butyrivibrio</taxon>
    </lineage>
</organism>
<dbReference type="InterPro" id="IPR012340">
    <property type="entry name" value="NA-bd_OB-fold"/>
</dbReference>
<dbReference type="Gene3D" id="2.40.50.140">
    <property type="entry name" value="Nucleic acid-binding proteins"/>
    <property type="match status" value="3"/>
</dbReference>
<dbReference type="SMART" id="SM00316">
    <property type="entry name" value="S1"/>
    <property type="match status" value="3"/>
</dbReference>
<evidence type="ECO:0000313" key="5">
    <source>
        <dbReference type="EMBL" id="SHI05094.1"/>
    </source>
</evidence>
<dbReference type="FunFam" id="2.40.50.140:FF:000051">
    <property type="entry name" value="RNA-binding transcriptional accessory protein"/>
    <property type="match status" value="1"/>
</dbReference>
<dbReference type="GO" id="GO:0006412">
    <property type="term" value="P:translation"/>
    <property type="evidence" value="ECO:0007669"/>
    <property type="project" value="TreeGrafter"/>
</dbReference>
<feature type="domain" description="S1 motif" evidence="4">
    <location>
        <begin position="35"/>
        <end position="104"/>
    </location>
</feature>
<dbReference type="GeneID" id="89511504"/>
<dbReference type="CDD" id="cd04465">
    <property type="entry name" value="S1_RPS1_repeat_ec2_hs2"/>
    <property type="match status" value="1"/>
</dbReference>
<sequence>MEEKNVNEVTENQKVESMEDYADVIERSFRKLEVGDVVEGVVSGVEETKVTVDLDYYAPGIIMLEDLSDDPHFSIRNDIHAGDKISATIKRMDDGRGNILLSKKEANKVIAWDRLKELLESGEVVSVKISEAVKAGVVAYLEGVRAFIPASKLALSFVEDSDLESYVGKTIDVQVITADKEDSKLVLSAKEILRKKADEERMTKVSNVEVGLVTEGTVESLQNYGAFIDLGNGLSGLVHISQIANQRISHPSSVLKVGQKVKVKVIAIKDGKLSLSMKALDDVMAKEITEEEIEYKSEGEATTTLADLLKKAGF</sequence>
<name>A0A1M5XZT8_BUTFI</name>
<dbReference type="InterPro" id="IPR050437">
    <property type="entry name" value="Ribos_protein_bS1-like"/>
</dbReference>
<dbReference type="InterPro" id="IPR035104">
    <property type="entry name" value="Ribosomal_protein_S1-like"/>
</dbReference>
<dbReference type="PANTHER" id="PTHR10724:SF7">
    <property type="entry name" value="SMALL RIBOSOMAL SUBUNIT PROTEIN BS1C"/>
    <property type="match status" value="1"/>
</dbReference>
<evidence type="ECO:0000256" key="1">
    <source>
        <dbReference type="ARBA" id="ARBA00006767"/>
    </source>
</evidence>
<dbReference type="RefSeq" id="WP_073386641.1">
    <property type="nucleotide sequence ID" value="NZ_FQXK01000010.1"/>
</dbReference>
<proteinExistence type="inferred from homology"/>
<keyword evidence="6" id="KW-1185">Reference proteome</keyword>
<evidence type="ECO:0000259" key="4">
    <source>
        <dbReference type="PROSITE" id="PS50126"/>
    </source>
</evidence>
<keyword evidence="3" id="KW-0687">Ribonucleoprotein</keyword>
<dbReference type="PRINTS" id="PR00681">
    <property type="entry name" value="RIBOSOMALS1"/>
</dbReference>
<dbReference type="GO" id="GO:0005737">
    <property type="term" value="C:cytoplasm"/>
    <property type="evidence" value="ECO:0007669"/>
    <property type="project" value="UniProtKB-ARBA"/>
</dbReference>
<dbReference type="InterPro" id="IPR003029">
    <property type="entry name" value="S1_domain"/>
</dbReference>
<dbReference type="GO" id="GO:0003735">
    <property type="term" value="F:structural constituent of ribosome"/>
    <property type="evidence" value="ECO:0007669"/>
    <property type="project" value="TreeGrafter"/>
</dbReference>
<evidence type="ECO:0000256" key="3">
    <source>
        <dbReference type="ARBA" id="ARBA00023274"/>
    </source>
</evidence>
<dbReference type="SUPFAM" id="SSF50249">
    <property type="entry name" value="Nucleic acid-binding proteins"/>
    <property type="match status" value="3"/>
</dbReference>
<protein>
    <submittedName>
        <fullName evidence="5">Small subunit ribosomal protein S1</fullName>
    </submittedName>
</protein>
<gene>
    <name evidence="5" type="ORF">SAMN02745229_01421</name>
</gene>
<dbReference type="OrthoDB" id="9810507at2"/>
<feature type="domain" description="S1 motif" evidence="4">
    <location>
        <begin position="122"/>
        <end position="190"/>
    </location>
</feature>
<dbReference type="PANTHER" id="PTHR10724">
    <property type="entry name" value="30S RIBOSOMAL PROTEIN S1"/>
    <property type="match status" value="1"/>
</dbReference>
<comment type="similarity">
    <text evidence="1">Belongs to the bacterial ribosomal protein bS1 family.</text>
</comment>
<keyword evidence="2 5" id="KW-0689">Ribosomal protein</keyword>
<evidence type="ECO:0000313" key="6">
    <source>
        <dbReference type="Proteomes" id="UP000184278"/>
    </source>
</evidence>
<dbReference type="GO" id="GO:0003729">
    <property type="term" value="F:mRNA binding"/>
    <property type="evidence" value="ECO:0007669"/>
    <property type="project" value="TreeGrafter"/>
</dbReference>
<dbReference type="Pfam" id="PF00575">
    <property type="entry name" value="S1"/>
    <property type="match status" value="3"/>
</dbReference>
<dbReference type="AlphaFoldDB" id="A0A1M5XZT8"/>
<dbReference type="GO" id="GO:0005840">
    <property type="term" value="C:ribosome"/>
    <property type="evidence" value="ECO:0007669"/>
    <property type="project" value="UniProtKB-KW"/>
</dbReference>
<accession>A0A1M5XZT8</accession>
<dbReference type="PROSITE" id="PS50126">
    <property type="entry name" value="S1"/>
    <property type="match status" value="3"/>
</dbReference>
<evidence type="ECO:0000256" key="2">
    <source>
        <dbReference type="ARBA" id="ARBA00022980"/>
    </source>
</evidence>
<feature type="domain" description="S1 motif" evidence="4">
    <location>
        <begin position="211"/>
        <end position="278"/>
    </location>
</feature>